<protein>
    <submittedName>
        <fullName evidence="1">CLUMA_CG009622, isoform A</fullName>
    </submittedName>
</protein>
<organism evidence="1 2">
    <name type="scientific">Clunio marinus</name>
    <dbReference type="NCBI Taxonomy" id="568069"/>
    <lineage>
        <taxon>Eukaryota</taxon>
        <taxon>Metazoa</taxon>
        <taxon>Ecdysozoa</taxon>
        <taxon>Arthropoda</taxon>
        <taxon>Hexapoda</taxon>
        <taxon>Insecta</taxon>
        <taxon>Pterygota</taxon>
        <taxon>Neoptera</taxon>
        <taxon>Endopterygota</taxon>
        <taxon>Diptera</taxon>
        <taxon>Nematocera</taxon>
        <taxon>Chironomoidea</taxon>
        <taxon>Chironomidae</taxon>
        <taxon>Clunio</taxon>
    </lineage>
</organism>
<keyword evidence="2" id="KW-1185">Reference proteome</keyword>
<evidence type="ECO:0000313" key="2">
    <source>
        <dbReference type="Proteomes" id="UP000183832"/>
    </source>
</evidence>
<dbReference type="AlphaFoldDB" id="A0A1J1ICN0"/>
<sequence length="76" mass="8930">MNELCILMTFDVTLDYKIPNLSIANNCNYSCKDFTTFALLQHFNEMIENVTLCNHEIQNAFNSFFIPFFPDLRNEP</sequence>
<gene>
    <name evidence="1" type="ORF">CLUMA_CG009622</name>
</gene>
<accession>A0A1J1ICN0</accession>
<evidence type="ECO:0000313" key="1">
    <source>
        <dbReference type="EMBL" id="CRK96193.1"/>
    </source>
</evidence>
<dbReference type="Proteomes" id="UP000183832">
    <property type="component" value="Unassembled WGS sequence"/>
</dbReference>
<dbReference type="EMBL" id="CVRI01000043">
    <property type="protein sequence ID" value="CRK96193.1"/>
    <property type="molecule type" value="Genomic_DNA"/>
</dbReference>
<proteinExistence type="predicted"/>
<reference evidence="1 2" key="1">
    <citation type="submission" date="2015-04" db="EMBL/GenBank/DDBJ databases">
        <authorList>
            <person name="Syromyatnikov M.Y."/>
            <person name="Popov V.N."/>
        </authorList>
    </citation>
    <scope>NUCLEOTIDE SEQUENCE [LARGE SCALE GENOMIC DNA]</scope>
</reference>
<name>A0A1J1ICN0_9DIPT</name>